<dbReference type="EMBL" id="JAHFYH010000001">
    <property type="protein sequence ID" value="KAH0237686.1"/>
    <property type="molecule type" value="Genomic_DNA"/>
</dbReference>
<sequence>MNEETHAKAYDTVTNPVLEMIVPTQSILSFSCLLMHCKDFGLSSFGSIQAPTSPTSKHQAKQEAQRRRKAEARKPNVSRLTILHPAPFLLTPQQAALTTNKALLVKTMGLVPSTSVTEPASIRHAPAEEKSCTLMSWVITIIALVVESVVVEGSGASNGVSSSEELASVSRVAGVASPEDEFLCVEGPDVVGVLSSSLDPRSRTCNSTAGCFPIFFCVLSPLLTLASLVDVQRKSKFQRQQSLPRLQLCRQSFPFESLSLVHSNVMAMKGLWTLSISKDFVFRTTADVLIWQPLTYIVSYATFPFITASPLSATCDCQSRKWGIHVLVHEFFMPSRWALCETCDQFLGSMPSVPLLERVEEIEPGLIVEVDPFRVVFGKHAAAGIIATQIVLTLDPWHVSLPHDLAVNFLIAKDGPENVLVATEVGILLCASQSFSEEQAHGACCAYNDS</sequence>
<feature type="non-terminal residue" evidence="2">
    <location>
        <position position="450"/>
    </location>
</feature>
<name>A0A9P8GQK7_AURME</name>
<comment type="caution">
    <text evidence="2">The sequence shown here is derived from an EMBL/GenBank/DDBJ whole genome shotgun (WGS) entry which is preliminary data.</text>
</comment>
<dbReference type="AlphaFoldDB" id="A0A9P8GQK7"/>
<dbReference type="Proteomes" id="UP000767238">
    <property type="component" value="Unassembled WGS sequence"/>
</dbReference>
<gene>
    <name evidence="2" type="ORF">KCV03_g204</name>
</gene>
<evidence type="ECO:0000256" key="1">
    <source>
        <dbReference type="SAM" id="MobiDB-lite"/>
    </source>
</evidence>
<feature type="region of interest" description="Disordered" evidence="1">
    <location>
        <begin position="51"/>
        <end position="75"/>
    </location>
</feature>
<evidence type="ECO:0000313" key="3">
    <source>
        <dbReference type="Proteomes" id="UP000767238"/>
    </source>
</evidence>
<organism evidence="2 3">
    <name type="scientific">Aureobasidium melanogenum</name>
    <name type="common">Aureobasidium pullulans var. melanogenum</name>
    <dbReference type="NCBI Taxonomy" id="46634"/>
    <lineage>
        <taxon>Eukaryota</taxon>
        <taxon>Fungi</taxon>
        <taxon>Dikarya</taxon>
        <taxon>Ascomycota</taxon>
        <taxon>Pezizomycotina</taxon>
        <taxon>Dothideomycetes</taxon>
        <taxon>Dothideomycetidae</taxon>
        <taxon>Dothideales</taxon>
        <taxon>Saccotheciaceae</taxon>
        <taxon>Aureobasidium</taxon>
    </lineage>
</organism>
<evidence type="ECO:0000313" key="2">
    <source>
        <dbReference type="EMBL" id="KAH0237686.1"/>
    </source>
</evidence>
<accession>A0A9P8GQK7</accession>
<protein>
    <submittedName>
        <fullName evidence="2">Uncharacterized protein</fullName>
    </submittedName>
</protein>
<reference evidence="2" key="1">
    <citation type="journal article" date="2021" name="J Fungi (Basel)">
        <title>Virulence traits and population genomics of the black yeast Aureobasidium melanogenum.</title>
        <authorList>
            <person name="Cernosa A."/>
            <person name="Sun X."/>
            <person name="Gostincar C."/>
            <person name="Fang C."/>
            <person name="Gunde-Cimerman N."/>
            <person name="Song Z."/>
        </authorList>
    </citation>
    <scope>NUCLEOTIDE SEQUENCE</scope>
    <source>
        <strain evidence="2">EXF-8016</strain>
    </source>
</reference>
<reference evidence="2" key="2">
    <citation type="submission" date="2021-08" db="EMBL/GenBank/DDBJ databases">
        <authorList>
            <person name="Gostincar C."/>
            <person name="Sun X."/>
            <person name="Song Z."/>
            <person name="Gunde-Cimerman N."/>
        </authorList>
    </citation>
    <scope>NUCLEOTIDE SEQUENCE</scope>
    <source>
        <strain evidence="2">EXF-8016</strain>
    </source>
</reference>
<proteinExistence type="predicted"/>